<dbReference type="EMBL" id="JAHLQO010000001">
    <property type="protein sequence ID" value="MBU5668456.1"/>
    <property type="molecule type" value="Genomic_DNA"/>
</dbReference>
<gene>
    <name evidence="2" type="ORF">KQI68_01240</name>
</gene>
<dbReference type="RefSeq" id="WP_216548214.1">
    <property type="nucleotide sequence ID" value="NZ_JAHLQO010000001.1"/>
</dbReference>
<dbReference type="InterPro" id="IPR050116">
    <property type="entry name" value="DNA_polymerase-Y"/>
</dbReference>
<evidence type="ECO:0000313" key="3">
    <source>
        <dbReference type="Proteomes" id="UP000783742"/>
    </source>
</evidence>
<comment type="caution">
    <text evidence="2">The sequence shown here is derived from an EMBL/GenBank/DDBJ whole genome shotgun (WGS) entry which is preliminary data.</text>
</comment>
<reference evidence="2 3" key="1">
    <citation type="submission" date="2021-06" db="EMBL/GenBank/DDBJ databases">
        <authorList>
            <person name="Sun Q."/>
            <person name="Li D."/>
        </authorList>
    </citation>
    <scope>NUCLEOTIDE SEQUENCE [LARGE SCALE GENOMIC DNA]</scope>
    <source>
        <strain evidence="2 3">MSJ-1</strain>
    </source>
</reference>
<dbReference type="PROSITE" id="PS50173">
    <property type="entry name" value="UMUC"/>
    <property type="match status" value="1"/>
</dbReference>
<dbReference type="InterPro" id="IPR017961">
    <property type="entry name" value="DNA_pol_Y-fam_little_finger"/>
</dbReference>
<dbReference type="Proteomes" id="UP000783742">
    <property type="component" value="Unassembled WGS sequence"/>
</dbReference>
<protein>
    <submittedName>
        <fullName evidence="2">Y-family DNA polymerase</fullName>
    </submittedName>
</protein>
<keyword evidence="3" id="KW-1185">Reference proteome</keyword>
<evidence type="ECO:0000313" key="2">
    <source>
        <dbReference type="EMBL" id="MBU5668456.1"/>
    </source>
</evidence>
<dbReference type="PANTHER" id="PTHR11076:SF35">
    <property type="entry name" value="DNA REPAIR PROTEIN HOMOLOG YOBH"/>
    <property type="match status" value="1"/>
</dbReference>
<proteinExistence type="predicted"/>
<name>A0ABS6FES8_9FIRM</name>
<dbReference type="CDD" id="cd01700">
    <property type="entry name" value="PolY_Pol_V_umuC"/>
    <property type="match status" value="1"/>
</dbReference>
<dbReference type="Pfam" id="PF11798">
    <property type="entry name" value="IMS_HHH"/>
    <property type="match status" value="1"/>
</dbReference>
<sequence>MGIIDYSLEPKSDIAFVDIKSFYASVECVKRNLDPLTTSLCVMSRSEHSNGLILASSPTFKKVFGKNNVGRARDLPFDIDTREFSFENARSQNIEITKEYIKHVQKWAENTLIVPPRMVLYIEENLKIQKVFQNYAPNEDIHPYSIDEGFIDLTKSLDYFIRDKSMDRRRKLDLISERIQHEIWKKTGVYSTVGMSNANPLLAKLALDNEAKKTRTMRANWSYEDVENKVWSIGDLTDFWGIGKRMKKRLNNLYIYSVKDLANYNPDILKNELGVIGLQLWFHANGVDESKPSIPYKPKSKGLGNSQVLPRDYKSQYEIEIVLREIAEQVAIRIRRIKKKASVVAIYVGFSYGENKNSINARRTINPSQSTKVLCSEVIKLFREKYDGGSVRNLGVSYDNLVDESRTIFNFFDDIAKIEKEEKLDRAIDEIRNRFGFTSVQRATSLVEGSRVIERSKLIGGHCGGMDGT</sequence>
<dbReference type="InterPro" id="IPR024728">
    <property type="entry name" value="PolY_HhH_motif"/>
</dbReference>
<evidence type="ECO:0000259" key="1">
    <source>
        <dbReference type="PROSITE" id="PS50173"/>
    </source>
</evidence>
<feature type="domain" description="UmuC" evidence="1">
    <location>
        <begin position="14"/>
        <end position="243"/>
    </location>
</feature>
<organism evidence="2 3">
    <name type="scientific">Peptoniphilus ovalis</name>
    <dbReference type="NCBI Taxonomy" id="2841503"/>
    <lineage>
        <taxon>Bacteria</taxon>
        <taxon>Bacillati</taxon>
        <taxon>Bacillota</taxon>
        <taxon>Tissierellia</taxon>
        <taxon>Tissierellales</taxon>
        <taxon>Peptoniphilaceae</taxon>
        <taxon>Peptoniphilus</taxon>
    </lineage>
</organism>
<dbReference type="Pfam" id="PF00817">
    <property type="entry name" value="IMS"/>
    <property type="match status" value="1"/>
</dbReference>
<dbReference type="PANTHER" id="PTHR11076">
    <property type="entry name" value="DNA REPAIR POLYMERASE UMUC / TRANSFERASE FAMILY MEMBER"/>
    <property type="match status" value="1"/>
</dbReference>
<dbReference type="Pfam" id="PF11799">
    <property type="entry name" value="IMS_C"/>
    <property type="match status" value="1"/>
</dbReference>
<accession>A0ABS6FES8</accession>
<dbReference type="InterPro" id="IPR001126">
    <property type="entry name" value="UmuC"/>
</dbReference>